<gene>
    <name evidence="1" type="ORF">EDB95_1677</name>
</gene>
<comment type="caution">
    <text evidence="1">The sequence shown here is derived from an EMBL/GenBank/DDBJ whole genome shotgun (WGS) entry which is preliminary data.</text>
</comment>
<dbReference type="PANTHER" id="PTHR43434">
    <property type="entry name" value="PHOSPHOGLYCOLATE PHOSPHATASE"/>
    <property type="match status" value="1"/>
</dbReference>
<dbReference type="SUPFAM" id="SSF56784">
    <property type="entry name" value="HAD-like"/>
    <property type="match status" value="1"/>
</dbReference>
<evidence type="ECO:0000313" key="2">
    <source>
        <dbReference type="Proteomes" id="UP000294498"/>
    </source>
</evidence>
<accession>A0A4R8DU34</accession>
<dbReference type="RefSeq" id="WP_133992507.1">
    <property type="nucleotide sequence ID" value="NZ_SODV01000001.1"/>
</dbReference>
<keyword evidence="2" id="KW-1185">Reference proteome</keyword>
<reference evidence="1 2" key="1">
    <citation type="submission" date="2019-03" db="EMBL/GenBank/DDBJ databases">
        <title>Genomic Encyclopedia of Type Strains, Phase IV (KMG-IV): sequencing the most valuable type-strain genomes for metagenomic binning, comparative biology and taxonomic classification.</title>
        <authorList>
            <person name="Goeker M."/>
        </authorList>
    </citation>
    <scope>NUCLEOTIDE SEQUENCE [LARGE SCALE GENOMIC DNA]</scope>
    <source>
        <strain evidence="1 2">DSM 100059</strain>
    </source>
</reference>
<dbReference type="AlphaFoldDB" id="A0A4R8DU34"/>
<dbReference type="InterPro" id="IPR050155">
    <property type="entry name" value="HAD-like_hydrolase_sf"/>
</dbReference>
<dbReference type="InterPro" id="IPR023214">
    <property type="entry name" value="HAD_sf"/>
</dbReference>
<dbReference type="GO" id="GO:0008967">
    <property type="term" value="F:phosphoglycolate phosphatase activity"/>
    <property type="evidence" value="ECO:0007669"/>
    <property type="project" value="TreeGrafter"/>
</dbReference>
<name>A0A4R8DU34_9BACT</name>
<protein>
    <submittedName>
        <fullName evidence="1">Phosphonoacetaldehyde hydrolase</fullName>
    </submittedName>
</protein>
<dbReference type="GO" id="GO:0006281">
    <property type="term" value="P:DNA repair"/>
    <property type="evidence" value="ECO:0007669"/>
    <property type="project" value="TreeGrafter"/>
</dbReference>
<dbReference type="InterPro" id="IPR041492">
    <property type="entry name" value="HAD_2"/>
</dbReference>
<sequence>MNKVQLVVFDIAGTTVLDGGNVAIAFAQAMGEHGYTIAKEEVNPLMGYKKPVAIRMLLDKYEPNPAKISEGLIHSIHDRFVELMINYYKTGQGVEPLPGVDRVFSYLKEKGVKIGLDTGFSKDIATAIVDRLGWEKEGKVDYIVASDEVPSGRPAPFMIQKMMDEAGISDPRQVVKIGDTEVDINEGLNAGCLFSIGVTTGAFTREELRKYHPTHIIDHMEELIPILESVN</sequence>
<dbReference type="InterPro" id="IPR023198">
    <property type="entry name" value="PGP-like_dom2"/>
</dbReference>
<dbReference type="SFLD" id="SFLDG01129">
    <property type="entry name" value="C1.5:_HAD__Beta-PGM__Phosphata"/>
    <property type="match status" value="1"/>
</dbReference>
<dbReference type="Pfam" id="PF13419">
    <property type="entry name" value="HAD_2"/>
    <property type="match status" value="1"/>
</dbReference>
<dbReference type="EMBL" id="SODV01000001">
    <property type="protein sequence ID" value="TDX00651.1"/>
    <property type="molecule type" value="Genomic_DNA"/>
</dbReference>
<dbReference type="NCBIfam" id="TIGR01549">
    <property type="entry name" value="HAD-SF-IA-v1"/>
    <property type="match status" value="1"/>
</dbReference>
<keyword evidence="1" id="KW-0378">Hydrolase</keyword>
<organism evidence="1 2">
    <name type="scientific">Dinghuibacter silviterrae</name>
    <dbReference type="NCBI Taxonomy" id="1539049"/>
    <lineage>
        <taxon>Bacteria</taxon>
        <taxon>Pseudomonadati</taxon>
        <taxon>Bacteroidota</taxon>
        <taxon>Chitinophagia</taxon>
        <taxon>Chitinophagales</taxon>
        <taxon>Chitinophagaceae</taxon>
        <taxon>Dinghuibacter</taxon>
    </lineage>
</organism>
<dbReference type="Gene3D" id="1.10.150.240">
    <property type="entry name" value="Putative phosphatase, domain 2"/>
    <property type="match status" value="1"/>
</dbReference>
<dbReference type="InterPro" id="IPR036412">
    <property type="entry name" value="HAD-like_sf"/>
</dbReference>
<dbReference type="InterPro" id="IPR006439">
    <property type="entry name" value="HAD-SF_hydro_IA"/>
</dbReference>
<dbReference type="Proteomes" id="UP000294498">
    <property type="component" value="Unassembled WGS sequence"/>
</dbReference>
<dbReference type="PANTHER" id="PTHR43434:SF19">
    <property type="entry name" value="PHOSPHONOACETALDEHYDE HYDROLASE"/>
    <property type="match status" value="1"/>
</dbReference>
<dbReference type="SFLD" id="SFLDG01135">
    <property type="entry name" value="C1.5.6:_HAD__Beta-PGM__Phospha"/>
    <property type="match status" value="1"/>
</dbReference>
<evidence type="ECO:0000313" key="1">
    <source>
        <dbReference type="EMBL" id="TDX00651.1"/>
    </source>
</evidence>
<dbReference type="GO" id="GO:0005829">
    <property type="term" value="C:cytosol"/>
    <property type="evidence" value="ECO:0007669"/>
    <property type="project" value="TreeGrafter"/>
</dbReference>
<dbReference type="Gene3D" id="3.40.50.1000">
    <property type="entry name" value="HAD superfamily/HAD-like"/>
    <property type="match status" value="1"/>
</dbReference>
<dbReference type="SFLD" id="SFLDS00003">
    <property type="entry name" value="Haloacid_Dehalogenase"/>
    <property type="match status" value="1"/>
</dbReference>
<proteinExistence type="predicted"/>
<dbReference type="OrthoDB" id="5504491at2"/>